<dbReference type="Pfam" id="PF03763">
    <property type="entry name" value="Remorin_C"/>
    <property type="match status" value="1"/>
</dbReference>
<feature type="region of interest" description="Disordered" evidence="2">
    <location>
        <begin position="429"/>
        <end position="451"/>
    </location>
</feature>
<dbReference type="InterPro" id="IPR036397">
    <property type="entry name" value="RNaseH_sf"/>
</dbReference>
<accession>A0A7J6VGC7</accession>
<dbReference type="EMBL" id="JABWDY010032461">
    <property type="protein sequence ID" value="KAF5184166.1"/>
    <property type="molecule type" value="Genomic_DNA"/>
</dbReference>
<dbReference type="PANTHER" id="PTHR31471:SF51">
    <property type="entry name" value="REMORIN FAMILY PROTEIN"/>
    <property type="match status" value="1"/>
</dbReference>
<dbReference type="Pfam" id="PF13456">
    <property type="entry name" value="RVT_3"/>
    <property type="match status" value="1"/>
</dbReference>
<dbReference type="Proteomes" id="UP000554482">
    <property type="component" value="Unassembled WGS sequence"/>
</dbReference>
<feature type="region of interest" description="Disordered" evidence="2">
    <location>
        <begin position="244"/>
        <end position="290"/>
    </location>
</feature>
<evidence type="ECO:0000259" key="4">
    <source>
        <dbReference type="Pfam" id="PF13456"/>
    </source>
</evidence>
<dbReference type="InterPro" id="IPR002156">
    <property type="entry name" value="RNaseH_domain"/>
</dbReference>
<dbReference type="AlphaFoldDB" id="A0A7J6VGC7"/>
<comment type="similarity">
    <text evidence="1">Belongs to the remorin family.</text>
</comment>
<name>A0A7J6VGC7_THATH</name>
<feature type="domain" description="RNase H type-1" evidence="4">
    <location>
        <begin position="28"/>
        <end position="136"/>
    </location>
</feature>
<proteinExistence type="inferred from homology"/>
<dbReference type="PANTHER" id="PTHR31471">
    <property type="entry name" value="OS02G0116800 PROTEIN"/>
    <property type="match status" value="1"/>
</dbReference>
<comment type="caution">
    <text evidence="5">The sequence shown here is derived from an EMBL/GenBank/DDBJ whole genome shotgun (WGS) entry which is preliminary data.</text>
</comment>
<gene>
    <name evidence="5" type="ORF">FRX31_026250</name>
</gene>
<evidence type="ECO:0000256" key="2">
    <source>
        <dbReference type="SAM" id="MobiDB-lite"/>
    </source>
</evidence>
<feature type="compositionally biased region" description="Basic and acidic residues" evidence="2">
    <location>
        <begin position="431"/>
        <end position="448"/>
    </location>
</feature>
<dbReference type="OrthoDB" id="1879425at2759"/>
<reference evidence="5 6" key="1">
    <citation type="submission" date="2020-06" db="EMBL/GenBank/DDBJ databases">
        <title>Transcriptomic and genomic resources for Thalictrum thalictroides and T. hernandezii: Facilitating candidate gene discovery in an emerging model plant lineage.</title>
        <authorList>
            <person name="Arias T."/>
            <person name="Riano-Pachon D.M."/>
            <person name="Di Stilio V.S."/>
        </authorList>
    </citation>
    <scope>NUCLEOTIDE SEQUENCE [LARGE SCALE GENOMIC DNA]</scope>
    <source>
        <strain evidence="6">cv. WT478/WT964</strain>
        <tissue evidence="5">Leaves</tissue>
    </source>
</reference>
<feature type="domain" description="Remorin C-terminal" evidence="3">
    <location>
        <begin position="357"/>
        <end position="458"/>
    </location>
</feature>
<dbReference type="SUPFAM" id="SSF53098">
    <property type="entry name" value="Ribonuclease H-like"/>
    <property type="match status" value="1"/>
</dbReference>
<organism evidence="5 6">
    <name type="scientific">Thalictrum thalictroides</name>
    <name type="common">Rue-anemone</name>
    <name type="synonym">Anemone thalictroides</name>
    <dbReference type="NCBI Taxonomy" id="46969"/>
    <lineage>
        <taxon>Eukaryota</taxon>
        <taxon>Viridiplantae</taxon>
        <taxon>Streptophyta</taxon>
        <taxon>Embryophyta</taxon>
        <taxon>Tracheophyta</taxon>
        <taxon>Spermatophyta</taxon>
        <taxon>Magnoliopsida</taxon>
        <taxon>Ranunculales</taxon>
        <taxon>Ranunculaceae</taxon>
        <taxon>Thalictroideae</taxon>
        <taxon>Thalictrum</taxon>
    </lineage>
</organism>
<feature type="compositionally biased region" description="Polar residues" evidence="2">
    <location>
        <begin position="194"/>
        <end position="207"/>
    </location>
</feature>
<dbReference type="InterPro" id="IPR005516">
    <property type="entry name" value="Remorin_C"/>
</dbReference>
<dbReference type="GO" id="GO:0004523">
    <property type="term" value="F:RNA-DNA hybrid ribonuclease activity"/>
    <property type="evidence" value="ECO:0007669"/>
    <property type="project" value="InterPro"/>
</dbReference>
<evidence type="ECO:0000313" key="5">
    <source>
        <dbReference type="EMBL" id="KAF5184166.1"/>
    </source>
</evidence>
<feature type="region of interest" description="Disordered" evidence="2">
    <location>
        <begin position="172"/>
        <end position="207"/>
    </location>
</feature>
<evidence type="ECO:0000313" key="6">
    <source>
        <dbReference type="Proteomes" id="UP000554482"/>
    </source>
</evidence>
<keyword evidence="6" id="KW-1185">Reference proteome</keyword>
<dbReference type="InterPro" id="IPR044730">
    <property type="entry name" value="RNase_H-like_dom_plant"/>
</dbReference>
<dbReference type="CDD" id="cd06222">
    <property type="entry name" value="RNase_H_like"/>
    <property type="match status" value="1"/>
</dbReference>
<protein>
    <submittedName>
        <fullName evidence="5">Remorin family protein</fullName>
    </submittedName>
</protein>
<evidence type="ECO:0000259" key="3">
    <source>
        <dbReference type="Pfam" id="PF03763"/>
    </source>
</evidence>
<dbReference type="Gene3D" id="3.30.420.10">
    <property type="entry name" value="Ribonuclease H-like superfamily/Ribonuclease H"/>
    <property type="match status" value="1"/>
</dbReference>
<dbReference type="GO" id="GO:0003676">
    <property type="term" value="F:nucleic acid binding"/>
    <property type="evidence" value="ECO:0007669"/>
    <property type="project" value="InterPro"/>
</dbReference>
<evidence type="ECO:0000256" key="1">
    <source>
        <dbReference type="ARBA" id="ARBA00005711"/>
    </source>
</evidence>
<dbReference type="InterPro" id="IPR012337">
    <property type="entry name" value="RNaseH-like_sf"/>
</dbReference>
<sequence length="463" mass="51985">MVKPPILVYWTRPLDNWVALNTGASCNEVAAGGGIVRDSRGIHLANFFSYYGNGTNNEAESRAILDGITLCRKLGYSNILVLTDSLLCYKWFYKLFKIPWSISIWWRKIWDITASCQVMFEHTYRESNYAADHLASLGIKHRGDGSANCQVDKKFRQFLVGDRLQLPNNRVRFSGLGQDNQEGPSSVKERKLPPQQTQSFKGGKKSQNWLRRQFSGEMSNGSDLGGNNEFAIAVAAAASAIKALEEEESQPPRKLSDPPETSLTKSFSRKEDSTIGRVSRRFSGKDINVGETSMRKTEAADQIMPVSWTEDQKIPKKVPSMKKAGTFADTRPTAYDTLSTAGGGKQEKAKTPGVGGTKADVWENAEMTKVKKRYERMTSTILSWEKERKAKAKRRKDKIESDLEKRRARAVQTYHNDLSRIDQIAGGARAVAEERRRDDESKIREQANKIRSTGKGPTTCFCF</sequence>
<dbReference type="PROSITE" id="PS51257">
    <property type="entry name" value="PROKAR_LIPOPROTEIN"/>
    <property type="match status" value="1"/>
</dbReference>